<evidence type="ECO:0000313" key="2">
    <source>
        <dbReference type="EMBL" id="KAK9916254.1"/>
    </source>
</evidence>
<keyword evidence="3" id="KW-1185">Reference proteome</keyword>
<feature type="compositionally biased region" description="Low complexity" evidence="1">
    <location>
        <begin position="913"/>
        <end position="924"/>
    </location>
</feature>
<dbReference type="Proteomes" id="UP001491310">
    <property type="component" value="Unassembled WGS sequence"/>
</dbReference>
<feature type="compositionally biased region" description="Polar residues" evidence="1">
    <location>
        <begin position="815"/>
        <end position="827"/>
    </location>
</feature>
<evidence type="ECO:0008006" key="4">
    <source>
        <dbReference type="Google" id="ProtNLM"/>
    </source>
</evidence>
<feature type="compositionally biased region" description="Polar residues" evidence="1">
    <location>
        <begin position="154"/>
        <end position="166"/>
    </location>
</feature>
<feature type="compositionally biased region" description="Acidic residues" evidence="1">
    <location>
        <begin position="600"/>
        <end position="615"/>
    </location>
</feature>
<name>A0ABR2YWJ2_9CHLO</name>
<feature type="region of interest" description="Disordered" evidence="1">
    <location>
        <begin position="377"/>
        <end position="515"/>
    </location>
</feature>
<feature type="compositionally biased region" description="Polar residues" evidence="1">
    <location>
        <begin position="896"/>
        <end position="912"/>
    </location>
</feature>
<feature type="region of interest" description="Disordered" evidence="1">
    <location>
        <begin position="815"/>
        <end position="838"/>
    </location>
</feature>
<feature type="region of interest" description="Disordered" evidence="1">
    <location>
        <begin position="135"/>
        <end position="219"/>
    </location>
</feature>
<feature type="compositionally biased region" description="Low complexity" evidence="1">
    <location>
        <begin position="448"/>
        <end position="460"/>
    </location>
</feature>
<feature type="region of interest" description="Disordered" evidence="1">
    <location>
        <begin position="880"/>
        <end position="943"/>
    </location>
</feature>
<accession>A0ABR2YWJ2</accession>
<feature type="compositionally biased region" description="Polar residues" evidence="1">
    <location>
        <begin position="66"/>
        <end position="75"/>
    </location>
</feature>
<feature type="compositionally biased region" description="Low complexity" evidence="1">
    <location>
        <begin position="467"/>
        <end position="485"/>
    </location>
</feature>
<feature type="compositionally biased region" description="Low complexity" evidence="1">
    <location>
        <begin position="706"/>
        <end position="718"/>
    </location>
</feature>
<protein>
    <recommendedName>
        <fullName evidence="4">Nuclear pore complex NUP2/50/61 domain-containing protein</fullName>
    </recommendedName>
</protein>
<evidence type="ECO:0000313" key="3">
    <source>
        <dbReference type="Proteomes" id="UP001491310"/>
    </source>
</evidence>
<feature type="compositionally biased region" description="Low complexity" evidence="1">
    <location>
        <begin position="634"/>
        <end position="650"/>
    </location>
</feature>
<feature type="compositionally biased region" description="Low complexity" evidence="1">
    <location>
        <begin position="93"/>
        <end position="107"/>
    </location>
</feature>
<feature type="region of interest" description="Disordered" evidence="1">
    <location>
        <begin position="560"/>
        <end position="756"/>
    </location>
</feature>
<feature type="compositionally biased region" description="Low complexity" evidence="1">
    <location>
        <begin position="662"/>
        <end position="694"/>
    </location>
</feature>
<proteinExistence type="predicted"/>
<organism evidence="2 3">
    <name type="scientific">Coccomyxa subellipsoidea</name>
    <dbReference type="NCBI Taxonomy" id="248742"/>
    <lineage>
        <taxon>Eukaryota</taxon>
        <taxon>Viridiplantae</taxon>
        <taxon>Chlorophyta</taxon>
        <taxon>core chlorophytes</taxon>
        <taxon>Trebouxiophyceae</taxon>
        <taxon>Trebouxiophyceae incertae sedis</taxon>
        <taxon>Coccomyxaceae</taxon>
        <taxon>Coccomyxa</taxon>
    </lineage>
</organism>
<feature type="compositionally biased region" description="Low complexity" evidence="1">
    <location>
        <begin position="1160"/>
        <end position="1175"/>
    </location>
</feature>
<dbReference type="EMBL" id="JALJOT010000003">
    <property type="protein sequence ID" value="KAK9916254.1"/>
    <property type="molecule type" value="Genomic_DNA"/>
</dbReference>
<sequence>MQADDAERRSSWSSWVYTPLKALKESYNYLSKSPIKTDEVDENVGGHHVNQTASSTAAALVEEGEAQSQKAADQFSSREEQAGPSQPVDMALPDRLLSNLPSLPSRPGAVTPARPSEGAGSSYEDIRARNVTLLSNSPLAAGSPWQPRLRPGSGSLQPSPAQSSGAAGTPIGQAPPSLSNRPFHSVGPSRFGLRDGPAAPSPLALTPLAQPFRTTAARGSRPFARTPIHMQPLSGAVPAASVPASAAGTSAAPEPAPLSWTPMRTYSSMQPRAGATLSLKRGRAEGSPLGTPLLGAGLAADSDRRIRRRGEQGPGSAERRVWKAGQTPRNTKASEVLALEGPSGATQVPNGLSGRREPLPMTESARRIAMALDAMLPTASSQGQADTAAASAPEKPVAPPSESLGVAPAPLLSSPAPTPTTPSLTLSPMDAFPKPAATFSWGSQPQPAFSAAETAAASGSHTQRPTVVSAAPPTPSWSSWAPSVSLPKGKDSTAGSQQLLSSPTPNAPAALPLTPVGLSLPQPSLFNFSNAQKVDKPLDGPMATEELEVVAAKFSFRPARSLTDSAEKLRPPSQPQPTPEKVLEENNRAAAAASQPLPVSDDEEDEHLDEDGSEDGDIKGVTRSSAHAGENGNGPAVSGAAAASAPAPAAGGWGADFLKQNQAQAAAAKEAAEKAIAAAEKGGAQSQPQPSAAAGGWGADFLKSNKATGDAAGAALQAELEKEAGKTNSGPTPTPFTITFGKPQAPAPDTAASSGSGLLSFLGSVVPGSTLTAFAPSTSSGSAFGLKQPAEAAVEPAATCAITAVAPASTTMPSFLTSSTPSANGATENGDAPVSAADGPVWALPKKVKADDAPPPKLKPSAAPFAAPNAFLFGKPAVDAAKEDGQKAPEPAPTGLSLTHAQGSGRSLDSNMSVSPSAGSAGAANPFVALETGPTPEVPSTTGFPIPSFMAPASSAAASSFTFMGAPAASAATSSGFLAPAAGTGMGFKSGSIAFGAGNTPNFGPGAASAPAQSSAPVGMFGANANSAFGAAASAPAFGGSAVTAPAFGAASAPAFGATQSGSLAFGASGTPAFGASSAPAFGAGSTPAFGAASTPAFGAASMPAFGASSTPAFGQASAPAFGAASASAFSGFGSGGGFGAPASAPAFGGFGGGAGAFGAQPQSAPAAGAPFGASHTTPAWGAQAGTTPTFGQPPAQPGANAAPGPFGAPLQPAFGMQQQQQPAPANPFGFQGAPSGGVGGDAASGFTMGAGDSQQPQAAARRKLKAKRKGR</sequence>
<feature type="compositionally biased region" description="Low complexity" evidence="1">
    <location>
        <begin position="197"/>
        <end position="209"/>
    </location>
</feature>
<evidence type="ECO:0000256" key="1">
    <source>
        <dbReference type="SAM" id="MobiDB-lite"/>
    </source>
</evidence>
<feature type="region of interest" description="Disordered" evidence="1">
    <location>
        <begin position="281"/>
        <end position="330"/>
    </location>
</feature>
<gene>
    <name evidence="2" type="ORF">WJX75_000598</name>
</gene>
<feature type="compositionally biased region" description="Low complexity" evidence="1">
    <location>
        <begin position="1191"/>
        <end position="1232"/>
    </location>
</feature>
<reference evidence="2 3" key="1">
    <citation type="journal article" date="2024" name="Nat. Commun.">
        <title>Phylogenomics reveals the evolutionary origins of lichenization in chlorophyte algae.</title>
        <authorList>
            <person name="Puginier C."/>
            <person name="Libourel C."/>
            <person name="Otte J."/>
            <person name="Skaloud P."/>
            <person name="Haon M."/>
            <person name="Grisel S."/>
            <person name="Petersen M."/>
            <person name="Berrin J.G."/>
            <person name="Delaux P.M."/>
            <person name="Dal Grande F."/>
            <person name="Keller J."/>
        </authorList>
    </citation>
    <scope>NUCLEOTIDE SEQUENCE [LARGE SCALE GENOMIC DNA]</scope>
    <source>
        <strain evidence="2 3">SAG 216-7</strain>
    </source>
</reference>
<comment type="caution">
    <text evidence="2">The sequence shown here is derived from an EMBL/GenBank/DDBJ whole genome shotgun (WGS) entry which is preliminary data.</text>
</comment>
<feature type="region of interest" description="Disordered" evidence="1">
    <location>
        <begin position="1160"/>
        <end position="1272"/>
    </location>
</feature>
<feature type="compositionally biased region" description="Low complexity" evidence="1">
    <location>
        <begin position="499"/>
        <end position="515"/>
    </location>
</feature>
<feature type="compositionally biased region" description="Low complexity" evidence="1">
    <location>
        <begin position="286"/>
        <end position="300"/>
    </location>
</feature>
<feature type="compositionally biased region" description="Low complexity" evidence="1">
    <location>
        <begin position="407"/>
        <end position="428"/>
    </location>
</feature>
<feature type="region of interest" description="Disordered" evidence="1">
    <location>
        <begin position="38"/>
        <end position="122"/>
    </location>
</feature>
<feature type="compositionally biased region" description="Basic residues" evidence="1">
    <location>
        <begin position="1261"/>
        <end position="1272"/>
    </location>
</feature>